<sequence>MQLVAALITSDFKMATLMEDSISVSATDMVDVSPRDSTINVRRLHKRAFLGRDLSSSSSEEDIVPVSKRKKKACLSSLSSEDELDFGPISPHSRSQHFKGTVPPKAKRVFPAFQVSKQFSHKMDKTRLSAVRPLPSTSRAFAHSSSLSRSCSRQGSPEIDWECEEVVRSATSTERGKLSNIQMDRVSLLGKVLPLKLFHSRWTIEQESEVRDFAKLAFRSPLVKEDDLLFRNHIGIPDIQALMAPEIDPALLSITGSSVSADPMDRTFRNVQFKIADAVGPLLLMLDKAEKEESSHNPSQPALLASKMALLKASSRVVLIIGQSFN</sequence>
<proteinExistence type="predicted"/>
<keyword evidence="2" id="KW-1185">Reference proteome</keyword>
<protein>
    <submittedName>
        <fullName evidence="1">Uncharacterized protein</fullName>
    </submittedName>
</protein>
<name>A0AAD1QZP6_PELCU</name>
<dbReference type="Proteomes" id="UP001295444">
    <property type="component" value="Chromosome 01"/>
</dbReference>
<dbReference type="EMBL" id="OW240912">
    <property type="protein sequence ID" value="CAH2220291.1"/>
    <property type="molecule type" value="Genomic_DNA"/>
</dbReference>
<organism evidence="1 2">
    <name type="scientific">Pelobates cultripes</name>
    <name type="common">Western spadefoot toad</name>
    <dbReference type="NCBI Taxonomy" id="61616"/>
    <lineage>
        <taxon>Eukaryota</taxon>
        <taxon>Metazoa</taxon>
        <taxon>Chordata</taxon>
        <taxon>Craniata</taxon>
        <taxon>Vertebrata</taxon>
        <taxon>Euteleostomi</taxon>
        <taxon>Amphibia</taxon>
        <taxon>Batrachia</taxon>
        <taxon>Anura</taxon>
        <taxon>Pelobatoidea</taxon>
        <taxon>Pelobatidae</taxon>
        <taxon>Pelobates</taxon>
    </lineage>
</organism>
<evidence type="ECO:0000313" key="2">
    <source>
        <dbReference type="Proteomes" id="UP001295444"/>
    </source>
</evidence>
<gene>
    <name evidence="1" type="ORF">PECUL_23A059004</name>
</gene>
<accession>A0AAD1QZP6</accession>
<dbReference type="AlphaFoldDB" id="A0AAD1QZP6"/>
<reference evidence="1" key="1">
    <citation type="submission" date="2022-03" db="EMBL/GenBank/DDBJ databases">
        <authorList>
            <person name="Alioto T."/>
            <person name="Alioto T."/>
            <person name="Gomez Garrido J."/>
        </authorList>
    </citation>
    <scope>NUCLEOTIDE SEQUENCE</scope>
</reference>
<evidence type="ECO:0000313" key="1">
    <source>
        <dbReference type="EMBL" id="CAH2220291.1"/>
    </source>
</evidence>